<dbReference type="RefSeq" id="WP_014557045.1">
    <property type="nucleotide sequence ID" value="NC_017459.1"/>
</dbReference>
<dbReference type="InterPro" id="IPR001851">
    <property type="entry name" value="ABC_transp_permease"/>
</dbReference>
<evidence type="ECO:0000256" key="4">
    <source>
        <dbReference type="ARBA" id="ARBA00022989"/>
    </source>
</evidence>
<feature type="transmembrane region" description="Helical" evidence="6">
    <location>
        <begin position="30"/>
        <end position="48"/>
    </location>
</feature>
<feature type="transmembrane region" description="Helical" evidence="6">
    <location>
        <begin position="110"/>
        <end position="131"/>
    </location>
</feature>
<dbReference type="GO" id="GO:0015658">
    <property type="term" value="F:branched-chain amino acid transmembrane transporter activity"/>
    <property type="evidence" value="ECO:0007669"/>
    <property type="project" value="InterPro"/>
</dbReference>
<dbReference type="InterPro" id="IPR022497">
    <property type="entry name" value="ABC_trnspt_urea_permease_UrtC"/>
</dbReference>
<name>G0LFJ4_HALWC</name>
<evidence type="ECO:0000256" key="6">
    <source>
        <dbReference type="SAM" id="Phobius"/>
    </source>
</evidence>
<evidence type="ECO:0000256" key="3">
    <source>
        <dbReference type="ARBA" id="ARBA00022692"/>
    </source>
</evidence>
<evidence type="ECO:0000313" key="8">
    <source>
        <dbReference type="Proteomes" id="UP000007954"/>
    </source>
</evidence>
<dbReference type="AlphaFoldDB" id="G0LFJ4"/>
<dbReference type="CDD" id="cd06581">
    <property type="entry name" value="TM_PBP1_LivM_like"/>
    <property type="match status" value="1"/>
</dbReference>
<dbReference type="NCBIfam" id="TIGR03727">
    <property type="entry name" value="urea_t_UrtC_arc"/>
    <property type="match status" value="1"/>
</dbReference>
<comment type="subcellular location">
    <subcellularLocation>
        <location evidence="1">Cell membrane</location>
        <topology evidence="1">Multi-pass membrane protein</topology>
    </subcellularLocation>
</comment>
<evidence type="ECO:0000256" key="5">
    <source>
        <dbReference type="ARBA" id="ARBA00023136"/>
    </source>
</evidence>
<keyword evidence="5 6" id="KW-0472">Membrane</keyword>
<evidence type="ECO:0000256" key="1">
    <source>
        <dbReference type="ARBA" id="ARBA00004651"/>
    </source>
</evidence>
<dbReference type="Pfam" id="PF02653">
    <property type="entry name" value="BPD_transp_2"/>
    <property type="match status" value="1"/>
</dbReference>
<protein>
    <submittedName>
        <fullName evidence="7">ABC-type transport system permease protein (Probable substrate urea/short-chain amides)</fullName>
    </submittedName>
</protein>
<reference evidence="7 8" key="1">
    <citation type="journal article" date="2011" name="PLoS ONE">
        <title>Haloquadratum walsbyi: limited diversity in a global pond.</title>
        <authorList>
            <person name="Dyall-Smith M."/>
            <person name="Pfeiffer F."/>
            <person name="Klee K."/>
            <person name="Palm P."/>
            <person name="Gross K."/>
            <person name="Schuster S.C."/>
            <person name="Rampp M."/>
            <person name="Oesterhelt D."/>
        </authorList>
    </citation>
    <scope>NUCLEOTIDE SEQUENCE [LARGE SCALE GENOMIC DNA]</scope>
    <source>
        <strain evidence="8">DSM 16854 / JCM 12705 / C23</strain>
    </source>
</reference>
<keyword evidence="4 6" id="KW-1133">Transmembrane helix</keyword>
<evidence type="ECO:0000256" key="2">
    <source>
        <dbReference type="ARBA" id="ARBA00022475"/>
    </source>
</evidence>
<keyword evidence="3 6" id="KW-0812">Transmembrane</keyword>
<feature type="transmembrane region" description="Helical" evidence="6">
    <location>
        <begin position="198"/>
        <end position="217"/>
    </location>
</feature>
<dbReference type="OrthoDB" id="30958at2157"/>
<sequence length="396" mass="42625">MKLGSDILPSRLKSIITKLNGPNTLGNSRVFWAAFGVGLLLLVVQPLIRGSYAAGQFSLFLAYGLLGLSLSIIWGYTGILSFGQVAFFGIAGYTYAIVSLNLGGALGPTVALPIAIAVATISAFILGYFMFYGGVRNVYVAILTLVVTLVLETFMAQTAGAKWAIGSVKLGGFNGIPGIRNFTLGVGESSFSLSGSEFYWFVLAVLLLAYLGSRILVNSKYGYSLVAIREDEERTAMLGYNVKKVKLAVFTFSGALAGLSGIFYANWGNYMDPSVFTITFATIPIVWVTLGGRESLLGAIVGTVIIEWLRKWFSINASEFAIVFVGLILMITILFIPRGILPGIRDMYVFFNAHGLREGIEHGRDTIQSRAQTLLGSVGIDISDSETPGSSEVMRE</sequence>
<feature type="transmembrane region" description="Helical" evidence="6">
    <location>
        <begin position="247"/>
        <end position="267"/>
    </location>
</feature>
<dbReference type="InterPro" id="IPR043428">
    <property type="entry name" value="LivM-like"/>
</dbReference>
<dbReference type="GO" id="GO:0005886">
    <property type="term" value="C:plasma membrane"/>
    <property type="evidence" value="ECO:0007669"/>
    <property type="project" value="UniProtKB-SubCell"/>
</dbReference>
<dbReference type="EMBL" id="FR746099">
    <property type="protein sequence ID" value="CCC41757.1"/>
    <property type="molecule type" value="Genomic_DNA"/>
</dbReference>
<proteinExistence type="predicted"/>
<dbReference type="Proteomes" id="UP000007954">
    <property type="component" value="Chromosome"/>
</dbReference>
<keyword evidence="2" id="KW-1003">Cell membrane</keyword>
<dbReference type="PANTHER" id="PTHR30482">
    <property type="entry name" value="HIGH-AFFINITY BRANCHED-CHAIN AMINO ACID TRANSPORT SYSTEM PERMEASE"/>
    <property type="match status" value="1"/>
</dbReference>
<dbReference type="HOGENOM" id="CLU_031365_0_0_2"/>
<dbReference type="PANTHER" id="PTHR30482:SF10">
    <property type="entry name" value="HIGH-AFFINITY BRANCHED-CHAIN AMINO ACID TRANSPORT PROTEIN BRAE"/>
    <property type="match status" value="1"/>
</dbReference>
<evidence type="ECO:0000313" key="7">
    <source>
        <dbReference type="EMBL" id="CCC41757.1"/>
    </source>
</evidence>
<dbReference type="KEGG" id="hwc:Hqrw_4028"/>
<feature type="transmembrane region" description="Helical" evidence="6">
    <location>
        <begin position="138"/>
        <end position="156"/>
    </location>
</feature>
<feature type="transmembrane region" description="Helical" evidence="6">
    <location>
        <begin position="320"/>
        <end position="341"/>
    </location>
</feature>
<organism evidence="7 8">
    <name type="scientific">Haloquadratum walsbyi (strain DSM 16854 / JCM 12705 / C23)</name>
    <dbReference type="NCBI Taxonomy" id="768065"/>
    <lineage>
        <taxon>Archaea</taxon>
        <taxon>Methanobacteriati</taxon>
        <taxon>Methanobacteriota</taxon>
        <taxon>Stenosarchaea group</taxon>
        <taxon>Halobacteria</taxon>
        <taxon>Halobacteriales</taxon>
        <taxon>Haloferacaceae</taxon>
        <taxon>Haloquadratum</taxon>
    </lineage>
</organism>
<accession>G0LFJ4</accession>
<dbReference type="GeneID" id="12448931"/>
<feature type="transmembrane region" description="Helical" evidence="6">
    <location>
        <begin position="60"/>
        <end position="90"/>
    </location>
</feature>
<gene>
    <name evidence="7" type="primary">urtC</name>
    <name evidence="7" type="ordered locus">Hqrw_4028</name>
</gene>